<dbReference type="InterPro" id="IPR002641">
    <property type="entry name" value="PNPLA_dom"/>
</dbReference>
<evidence type="ECO:0000256" key="3">
    <source>
        <dbReference type="ARBA" id="ARBA00023098"/>
    </source>
</evidence>
<dbReference type="PANTHER" id="PTHR14226">
    <property type="entry name" value="NEUROPATHY TARGET ESTERASE/SWISS CHEESE D.MELANOGASTER"/>
    <property type="match status" value="1"/>
</dbReference>
<feature type="domain" description="PNPLA" evidence="5">
    <location>
        <begin position="7"/>
        <end position="174"/>
    </location>
</feature>
<name>A0A0R1WNM0_9LACO</name>
<organism evidence="6 7">
    <name type="scientific">Ligilactobacillus hayakitensis DSM 18933 = JCM 14209</name>
    <dbReference type="NCBI Taxonomy" id="1423755"/>
    <lineage>
        <taxon>Bacteria</taxon>
        <taxon>Bacillati</taxon>
        <taxon>Bacillota</taxon>
        <taxon>Bacilli</taxon>
        <taxon>Lactobacillales</taxon>
        <taxon>Lactobacillaceae</taxon>
        <taxon>Ligilactobacillus</taxon>
    </lineage>
</organism>
<keyword evidence="7" id="KW-1185">Reference proteome</keyword>
<comment type="caution">
    <text evidence="4">Lacks conserved residue(s) required for the propagation of feature annotation.</text>
</comment>
<evidence type="ECO:0000256" key="2">
    <source>
        <dbReference type="ARBA" id="ARBA00022963"/>
    </source>
</evidence>
<protein>
    <submittedName>
        <fullName evidence="6">Hydrolase</fullName>
    </submittedName>
</protein>
<evidence type="ECO:0000313" key="6">
    <source>
        <dbReference type="EMBL" id="KRM17419.1"/>
    </source>
</evidence>
<dbReference type="InterPro" id="IPR050301">
    <property type="entry name" value="NTE"/>
</dbReference>
<dbReference type="RefSeq" id="WP_025022858.1">
    <property type="nucleotide sequence ID" value="NZ_AZGD01000106.1"/>
</dbReference>
<comment type="caution">
    <text evidence="6">The sequence shown here is derived from an EMBL/GenBank/DDBJ whole genome shotgun (WGS) entry which is preliminary data.</text>
</comment>
<dbReference type="Pfam" id="PF01734">
    <property type="entry name" value="Patatin"/>
    <property type="match status" value="1"/>
</dbReference>
<proteinExistence type="predicted"/>
<feature type="short sequence motif" description="GXSXG" evidence="4">
    <location>
        <begin position="38"/>
        <end position="42"/>
    </location>
</feature>
<keyword evidence="1 4" id="KW-0378">Hydrolase</keyword>
<dbReference type="CDD" id="cd07208">
    <property type="entry name" value="Pat_hypo_Ecoli_yjju_like"/>
    <property type="match status" value="1"/>
</dbReference>
<dbReference type="STRING" id="1423755.FC40_GL001191"/>
<feature type="active site" description="Nucleophile" evidence="4">
    <location>
        <position position="40"/>
    </location>
</feature>
<keyword evidence="2 4" id="KW-0442">Lipid degradation</keyword>
<dbReference type="Proteomes" id="UP000051054">
    <property type="component" value="Unassembled WGS sequence"/>
</dbReference>
<dbReference type="PANTHER" id="PTHR14226:SF25">
    <property type="entry name" value="PHOSPHOESTERASE"/>
    <property type="match status" value="1"/>
</dbReference>
<dbReference type="OrthoDB" id="9802424at2"/>
<keyword evidence="3 4" id="KW-0443">Lipid metabolism</keyword>
<feature type="short sequence motif" description="DGA/G" evidence="4">
    <location>
        <begin position="161"/>
        <end position="163"/>
    </location>
</feature>
<accession>A0A0R1WNM0</accession>
<dbReference type="GO" id="GO:0016042">
    <property type="term" value="P:lipid catabolic process"/>
    <property type="evidence" value="ECO:0007669"/>
    <property type="project" value="UniProtKB-UniRule"/>
</dbReference>
<sequence>MYYKAALVLEGGAFRGLYTSGVLDALMDKDIQFDAVIGVSAGSLNGVNYIAKQYKRSFSINTKYRNDKEYIAVSNALKNESVINLDFLFKDHGLHWQNFDAEAYKRSDTDFVICATSLTTGNLVTFKNPEVGDDLIKALEASSSMPLISNPILTNRGLCLDGGIADSIPYKVAKKMGYDKIVVVRTRPRDYRKSLTGRAAKKIYELTYKDYPSFVRAAINRPVKYNETCDELEALEKSKDIFVIAPDEPIKVSRLEKNQQKLQDLYNLGKKNLETSLDSMVNYINQ</sequence>
<dbReference type="InterPro" id="IPR016035">
    <property type="entry name" value="Acyl_Trfase/lysoPLipase"/>
</dbReference>
<evidence type="ECO:0000256" key="1">
    <source>
        <dbReference type="ARBA" id="ARBA00022801"/>
    </source>
</evidence>
<dbReference type="InterPro" id="IPR045943">
    <property type="entry name" value="DUF6363"/>
</dbReference>
<evidence type="ECO:0000259" key="5">
    <source>
        <dbReference type="PROSITE" id="PS51635"/>
    </source>
</evidence>
<feature type="active site" description="Proton acceptor" evidence="4">
    <location>
        <position position="161"/>
    </location>
</feature>
<dbReference type="PATRIC" id="fig|1423755.3.peg.1256"/>
<dbReference type="PROSITE" id="PS51635">
    <property type="entry name" value="PNPLA"/>
    <property type="match status" value="1"/>
</dbReference>
<dbReference type="AlphaFoldDB" id="A0A0R1WNM0"/>
<dbReference type="InterPro" id="IPR037483">
    <property type="entry name" value="YjjU-like"/>
</dbReference>
<dbReference type="SUPFAM" id="SSF52151">
    <property type="entry name" value="FabD/lysophospholipase-like"/>
    <property type="match status" value="1"/>
</dbReference>
<dbReference type="Gene3D" id="3.40.1090.10">
    <property type="entry name" value="Cytosolic phospholipase A2 catalytic domain"/>
    <property type="match status" value="2"/>
</dbReference>
<reference evidence="6 7" key="1">
    <citation type="journal article" date="2015" name="Genome Announc.">
        <title>Expanding the biotechnology potential of lactobacilli through comparative genomics of 213 strains and associated genera.</title>
        <authorList>
            <person name="Sun Z."/>
            <person name="Harris H.M."/>
            <person name="McCann A."/>
            <person name="Guo C."/>
            <person name="Argimon S."/>
            <person name="Zhang W."/>
            <person name="Yang X."/>
            <person name="Jeffery I.B."/>
            <person name="Cooney J.C."/>
            <person name="Kagawa T.F."/>
            <person name="Liu W."/>
            <person name="Song Y."/>
            <person name="Salvetti E."/>
            <person name="Wrobel A."/>
            <person name="Rasinkangas P."/>
            <person name="Parkhill J."/>
            <person name="Rea M.C."/>
            <person name="O'Sullivan O."/>
            <person name="Ritari J."/>
            <person name="Douillard F.P."/>
            <person name="Paul Ross R."/>
            <person name="Yang R."/>
            <person name="Briner A.E."/>
            <person name="Felis G.E."/>
            <person name="de Vos W.M."/>
            <person name="Barrangou R."/>
            <person name="Klaenhammer T.R."/>
            <person name="Caufield P.W."/>
            <person name="Cui Y."/>
            <person name="Zhang H."/>
            <person name="O'Toole P.W."/>
        </authorList>
    </citation>
    <scope>NUCLEOTIDE SEQUENCE [LARGE SCALE GENOMIC DNA]</scope>
    <source>
        <strain evidence="6 7">DSM 18933</strain>
    </source>
</reference>
<dbReference type="Pfam" id="PF19890">
    <property type="entry name" value="DUF6363"/>
    <property type="match status" value="1"/>
</dbReference>
<dbReference type="eggNOG" id="COG4667">
    <property type="taxonomic scope" value="Bacteria"/>
</dbReference>
<dbReference type="EMBL" id="AZGD01000106">
    <property type="protein sequence ID" value="KRM17419.1"/>
    <property type="molecule type" value="Genomic_DNA"/>
</dbReference>
<evidence type="ECO:0000256" key="4">
    <source>
        <dbReference type="PROSITE-ProRule" id="PRU01161"/>
    </source>
</evidence>
<gene>
    <name evidence="6" type="ORF">FC40_GL001191</name>
</gene>
<evidence type="ECO:0000313" key="7">
    <source>
        <dbReference type="Proteomes" id="UP000051054"/>
    </source>
</evidence>
<dbReference type="GO" id="GO:0016787">
    <property type="term" value="F:hydrolase activity"/>
    <property type="evidence" value="ECO:0007669"/>
    <property type="project" value="UniProtKB-UniRule"/>
</dbReference>